<reference evidence="1 2" key="1">
    <citation type="journal article" date="2021" name="BMC Genomics">
        <title>Datura genome reveals duplications of psychoactive alkaloid biosynthetic genes and high mutation rate following tissue culture.</title>
        <authorList>
            <person name="Rajewski A."/>
            <person name="Carter-House D."/>
            <person name="Stajich J."/>
            <person name="Litt A."/>
        </authorList>
    </citation>
    <scope>NUCLEOTIDE SEQUENCE [LARGE SCALE GENOMIC DNA]</scope>
    <source>
        <strain evidence="1">AR-01</strain>
    </source>
</reference>
<dbReference type="EMBL" id="JACEIK010011521">
    <property type="protein sequence ID" value="MCE3215748.1"/>
    <property type="molecule type" value="Genomic_DNA"/>
</dbReference>
<keyword evidence="2" id="KW-1185">Reference proteome</keyword>
<evidence type="ECO:0000313" key="2">
    <source>
        <dbReference type="Proteomes" id="UP000823775"/>
    </source>
</evidence>
<protein>
    <submittedName>
        <fullName evidence="1">Uncharacterized protein</fullName>
    </submittedName>
</protein>
<name>A0ABS8WUM9_DATST</name>
<proteinExistence type="predicted"/>
<gene>
    <name evidence="1" type="ORF">HAX54_003339</name>
</gene>
<dbReference type="Proteomes" id="UP000823775">
    <property type="component" value="Unassembled WGS sequence"/>
</dbReference>
<accession>A0ABS8WUM9</accession>
<comment type="caution">
    <text evidence="1">The sequence shown here is derived from an EMBL/GenBank/DDBJ whole genome shotgun (WGS) entry which is preliminary data.</text>
</comment>
<evidence type="ECO:0000313" key="1">
    <source>
        <dbReference type="EMBL" id="MCE3215748.1"/>
    </source>
</evidence>
<sequence length="113" mass="13050">MNAYRRHSHFDRKRSLGFSSGILVSNSFVSRGLQMYQRFLYSRKAYLLHIFTTFMNSGEIISLSSSNGSTILSMEPLRQPISRFRIRSKLWTNPLLQCAVQSLDVILEGVPYK</sequence>
<organism evidence="1 2">
    <name type="scientific">Datura stramonium</name>
    <name type="common">Jimsonweed</name>
    <name type="synonym">Common thornapple</name>
    <dbReference type="NCBI Taxonomy" id="4076"/>
    <lineage>
        <taxon>Eukaryota</taxon>
        <taxon>Viridiplantae</taxon>
        <taxon>Streptophyta</taxon>
        <taxon>Embryophyta</taxon>
        <taxon>Tracheophyta</taxon>
        <taxon>Spermatophyta</taxon>
        <taxon>Magnoliopsida</taxon>
        <taxon>eudicotyledons</taxon>
        <taxon>Gunneridae</taxon>
        <taxon>Pentapetalae</taxon>
        <taxon>asterids</taxon>
        <taxon>lamiids</taxon>
        <taxon>Solanales</taxon>
        <taxon>Solanaceae</taxon>
        <taxon>Solanoideae</taxon>
        <taxon>Datureae</taxon>
        <taxon>Datura</taxon>
    </lineage>
</organism>
<feature type="non-terminal residue" evidence="1">
    <location>
        <position position="113"/>
    </location>
</feature>